<evidence type="ECO:0000256" key="3">
    <source>
        <dbReference type="SAM" id="Phobius"/>
    </source>
</evidence>
<sequence>MVTVSSATSTAPSVFPLVPCCDSNSEDLSLLGCLVSNYFPEPVTVSWNSGVLDEKITTFPAAYDSKSGLYTTTSQLTSSDLSSQEFTCSVDHLPTKTKIKKSVSLKACGPVTIIPPTVKLFHSSCDPRGDAHSTIQLLCLISGFSPANVQVNWLVDGQEAESLFPYTTRPKREGGLTFTSQSELNITQGQWMSSKTYTCQVKHNGNIYEDSAQRCSGKRIAPDVYMFPPSEEEKGNTVSLTCLVQNFFPSDIAVQWLYDNKEDHTGHHTTTRPYKDHGLDPSFFLYSRLVVNRSHWQEGHTYTCRVVHEALPGTHTLEKSLHYSADMDHEDICTEIENEELDGLWTTIYVFIVLFLLSVCYSATVTLFKVKWIFSAVLQLKPGTFHDYKNMIQQAT</sequence>
<reference evidence="5" key="2">
    <citation type="submission" date="2025-08" db="UniProtKB">
        <authorList>
            <consortium name="Ensembl"/>
        </authorList>
    </citation>
    <scope>IDENTIFICATION</scope>
</reference>
<feature type="domain" description="Ig-like" evidence="4">
    <location>
        <begin position="115"/>
        <end position="216"/>
    </location>
</feature>
<dbReference type="GO" id="GO:0002376">
    <property type="term" value="P:immune system process"/>
    <property type="evidence" value="ECO:0007669"/>
    <property type="project" value="UniProtKB-ARBA"/>
</dbReference>
<evidence type="ECO:0000256" key="2">
    <source>
        <dbReference type="ARBA" id="ARBA00023319"/>
    </source>
</evidence>
<keyword evidence="3" id="KW-1133">Transmembrane helix</keyword>
<keyword evidence="1" id="KW-1015">Disulfide bond</keyword>
<dbReference type="InterPro" id="IPR007110">
    <property type="entry name" value="Ig-like_dom"/>
</dbReference>
<organism evidence="5 6">
    <name type="scientific">Vombatus ursinus</name>
    <name type="common">Common wombat</name>
    <dbReference type="NCBI Taxonomy" id="29139"/>
    <lineage>
        <taxon>Eukaryota</taxon>
        <taxon>Metazoa</taxon>
        <taxon>Chordata</taxon>
        <taxon>Craniata</taxon>
        <taxon>Vertebrata</taxon>
        <taxon>Euteleostomi</taxon>
        <taxon>Mammalia</taxon>
        <taxon>Metatheria</taxon>
        <taxon>Diprotodontia</taxon>
        <taxon>Vombatidae</taxon>
        <taxon>Vombatus</taxon>
    </lineage>
</organism>
<keyword evidence="2" id="KW-0393">Immunoglobulin domain</keyword>
<dbReference type="FunFam" id="2.60.40.10:FF:001540">
    <property type="entry name" value="Immunoglobulin heavy constant gamma 1"/>
    <property type="match status" value="1"/>
</dbReference>
<dbReference type="InterPro" id="IPR013783">
    <property type="entry name" value="Ig-like_fold"/>
</dbReference>
<keyword evidence="3" id="KW-0472">Membrane</keyword>
<keyword evidence="3" id="KW-0812">Transmembrane</keyword>
<dbReference type="InterPro" id="IPR003006">
    <property type="entry name" value="Ig/MHC_CS"/>
</dbReference>
<dbReference type="Ensembl" id="ENSVURT00010020286.1">
    <property type="protein sequence ID" value="ENSVURP00010017862.1"/>
    <property type="gene ID" value="ENSVURG00010013637.1"/>
</dbReference>
<dbReference type="PROSITE" id="PS50835">
    <property type="entry name" value="IG_LIKE"/>
    <property type="match status" value="3"/>
</dbReference>
<reference evidence="6" key="1">
    <citation type="submission" date="2018-12" db="EMBL/GenBank/DDBJ databases">
        <authorList>
            <person name="Yazar S."/>
        </authorList>
    </citation>
    <scope>NUCLEOTIDE SEQUENCE [LARGE SCALE GENOMIC DNA]</scope>
</reference>
<evidence type="ECO:0000313" key="6">
    <source>
        <dbReference type="Proteomes" id="UP000314987"/>
    </source>
</evidence>
<evidence type="ECO:0000256" key="1">
    <source>
        <dbReference type="ARBA" id="ARBA00023157"/>
    </source>
</evidence>
<protein>
    <recommendedName>
        <fullName evidence="4">Ig-like domain-containing protein</fullName>
    </recommendedName>
</protein>
<dbReference type="FunFam" id="2.60.40.10:FF:001690">
    <property type="entry name" value="Immunoglobulin heavy constant epsilon"/>
    <property type="match status" value="1"/>
</dbReference>
<dbReference type="PROSITE" id="PS00290">
    <property type="entry name" value="IG_MHC"/>
    <property type="match status" value="1"/>
</dbReference>
<dbReference type="InterPro" id="IPR003597">
    <property type="entry name" value="Ig_C1-set"/>
</dbReference>
<dbReference type="Pfam" id="PF07654">
    <property type="entry name" value="C1-set"/>
    <property type="match status" value="3"/>
</dbReference>
<dbReference type="SUPFAM" id="SSF48726">
    <property type="entry name" value="Immunoglobulin"/>
    <property type="match status" value="3"/>
</dbReference>
<evidence type="ECO:0000313" key="5">
    <source>
        <dbReference type="Ensembl" id="ENSVURP00010017862.1"/>
    </source>
</evidence>
<dbReference type="SMART" id="SM00407">
    <property type="entry name" value="IGc1"/>
    <property type="match status" value="3"/>
</dbReference>
<keyword evidence="6" id="KW-1185">Reference proteome</keyword>
<dbReference type="GeneTree" id="ENSGT00940000163076"/>
<dbReference type="CDD" id="cd05768">
    <property type="entry name" value="IgC1_CH3_IgAGD_CH4_IgAEM"/>
    <property type="match status" value="1"/>
</dbReference>
<accession>A0A4X2LA04</accession>
<feature type="domain" description="Ig-like" evidence="4">
    <location>
        <begin position="222"/>
        <end position="322"/>
    </location>
</feature>
<dbReference type="Gene3D" id="2.60.40.10">
    <property type="entry name" value="Immunoglobulins"/>
    <property type="match status" value="3"/>
</dbReference>
<dbReference type="FunFam" id="2.60.40.10:FF:000463">
    <property type="entry name" value="Immunoglobulin heavy constant gamma 1"/>
    <property type="match status" value="1"/>
</dbReference>
<reference evidence="5" key="3">
    <citation type="submission" date="2025-09" db="UniProtKB">
        <authorList>
            <consortium name="Ensembl"/>
        </authorList>
    </citation>
    <scope>IDENTIFICATION</scope>
</reference>
<dbReference type="Proteomes" id="UP000314987">
    <property type="component" value="Unassembled WGS sequence"/>
</dbReference>
<evidence type="ECO:0000259" key="4">
    <source>
        <dbReference type="PROSITE" id="PS50835"/>
    </source>
</evidence>
<feature type="transmembrane region" description="Helical" evidence="3">
    <location>
        <begin position="343"/>
        <end position="368"/>
    </location>
</feature>
<proteinExistence type="predicted"/>
<name>A0A4X2LA04_VOMUR</name>
<feature type="domain" description="Ig-like" evidence="4">
    <location>
        <begin position="12"/>
        <end position="104"/>
    </location>
</feature>
<dbReference type="PANTHER" id="PTHR23411">
    <property type="entry name" value="TAPASIN"/>
    <property type="match status" value="1"/>
</dbReference>
<dbReference type="AlphaFoldDB" id="A0A4X2LA04"/>
<dbReference type="InterPro" id="IPR036179">
    <property type="entry name" value="Ig-like_dom_sf"/>
</dbReference>
<dbReference type="InterPro" id="IPR050380">
    <property type="entry name" value="Immune_Resp_Modulators"/>
</dbReference>